<dbReference type="EMBL" id="KN714877">
    <property type="protein sequence ID" value="KUI63239.1"/>
    <property type="molecule type" value="Genomic_DNA"/>
</dbReference>
<organism evidence="2 3">
    <name type="scientific">Cytospora mali</name>
    <name type="common">Apple Valsa canker fungus</name>
    <name type="synonym">Valsa mali</name>
    <dbReference type="NCBI Taxonomy" id="578113"/>
    <lineage>
        <taxon>Eukaryota</taxon>
        <taxon>Fungi</taxon>
        <taxon>Dikarya</taxon>
        <taxon>Ascomycota</taxon>
        <taxon>Pezizomycotina</taxon>
        <taxon>Sordariomycetes</taxon>
        <taxon>Sordariomycetidae</taxon>
        <taxon>Diaporthales</taxon>
        <taxon>Cytosporaceae</taxon>
        <taxon>Cytospora</taxon>
    </lineage>
</organism>
<proteinExistence type="predicted"/>
<reference evidence="3" key="1">
    <citation type="submission" date="2014-12" db="EMBL/GenBank/DDBJ databases">
        <title>Genome Sequence of Valsa Canker Pathogens Uncovers a Specific Adaption of Colonization on Woody Bark.</title>
        <authorList>
            <person name="Yin Z."/>
            <person name="Liu H."/>
            <person name="Gao X."/>
            <person name="Li Z."/>
            <person name="Song N."/>
            <person name="Ke X."/>
            <person name="Dai Q."/>
            <person name="Wu Y."/>
            <person name="Sun Y."/>
            <person name="Xu J.-R."/>
            <person name="Kang Z.K."/>
            <person name="Wang L."/>
            <person name="Huang L."/>
        </authorList>
    </citation>
    <scope>NUCLEOTIDE SEQUENCE [LARGE SCALE GENOMIC DNA]</scope>
    <source>
        <strain evidence="3">SXYL134</strain>
    </source>
</reference>
<evidence type="ECO:0000313" key="2">
    <source>
        <dbReference type="EMBL" id="KUI63239.1"/>
    </source>
</evidence>
<evidence type="ECO:0000313" key="3">
    <source>
        <dbReference type="Proteomes" id="UP000078576"/>
    </source>
</evidence>
<accession>A0A194VH93</accession>
<feature type="compositionally biased region" description="Basic and acidic residues" evidence="1">
    <location>
        <begin position="1"/>
        <end position="18"/>
    </location>
</feature>
<name>A0A194VH93_CYTMA</name>
<evidence type="ECO:0000256" key="1">
    <source>
        <dbReference type="SAM" id="MobiDB-lite"/>
    </source>
</evidence>
<feature type="region of interest" description="Disordered" evidence="1">
    <location>
        <begin position="1"/>
        <end position="31"/>
    </location>
</feature>
<dbReference type="Proteomes" id="UP000078576">
    <property type="component" value="Unassembled WGS sequence"/>
</dbReference>
<keyword evidence="3" id="KW-1185">Reference proteome</keyword>
<protein>
    <submittedName>
        <fullName evidence="2">Uncharacterized protein</fullName>
    </submittedName>
</protein>
<gene>
    <name evidence="2" type="ORF">VP1G_11504</name>
</gene>
<dbReference type="AlphaFoldDB" id="A0A194VH93"/>
<sequence length="52" mass="6078">MVEQIQERRNGTAERRSEQAGPDNGFFSQPSPAAEYRMICHILVVKRTLRFR</sequence>